<dbReference type="EMBL" id="JAIZAY010000001">
    <property type="protein sequence ID" value="KAJ8050260.1"/>
    <property type="molecule type" value="Genomic_DNA"/>
</dbReference>
<feature type="region of interest" description="Disordered" evidence="1">
    <location>
        <begin position="51"/>
        <end position="154"/>
    </location>
</feature>
<feature type="compositionally biased region" description="Pro residues" evidence="1">
    <location>
        <begin position="141"/>
        <end position="154"/>
    </location>
</feature>
<proteinExistence type="predicted"/>
<name>A0A9Q1CSH8_HOLLE</name>
<evidence type="ECO:0000313" key="2">
    <source>
        <dbReference type="EMBL" id="KAJ8050260.1"/>
    </source>
</evidence>
<sequence>MPVRRRKMCLFVIRYVNAYTRLSFNWYCFEQDYWKTKLSDKLRNERKHLGGIHTNPKKLKVAESTEGGVQKMQGVSRCIRTNLPPVTPKTKPHKDHTPKSTTHPKTTPRPTATPSPKATPRPKASPRPTATLSPKATPRPKATPSPKATPRPKV</sequence>
<comment type="caution">
    <text evidence="2">The sequence shown here is derived from an EMBL/GenBank/DDBJ whole genome shotgun (WGS) entry which is preliminary data.</text>
</comment>
<dbReference type="AlphaFoldDB" id="A0A9Q1CSH8"/>
<protein>
    <submittedName>
        <fullName evidence="2">Uncharacterized protein</fullName>
    </submittedName>
</protein>
<reference evidence="2" key="1">
    <citation type="submission" date="2021-10" db="EMBL/GenBank/DDBJ databases">
        <title>Tropical sea cucumber genome reveals ecological adaptation and Cuvierian tubules defense mechanism.</title>
        <authorList>
            <person name="Chen T."/>
        </authorList>
    </citation>
    <scope>NUCLEOTIDE SEQUENCE</scope>
    <source>
        <strain evidence="2">Nanhai2018</strain>
        <tissue evidence="2">Muscle</tissue>
    </source>
</reference>
<evidence type="ECO:0000256" key="1">
    <source>
        <dbReference type="SAM" id="MobiDB-lite"/>
    </source>
</evidence>
<accession>A0A9Q1CSH8</accession>
<dbReference type="Proteomes" id="UP001152320">
    <property type="component" value="Chromosome 1"/>
</dbReference>
<keyword evidence="3" id="KW-1185">Reference proteome</keyword>
<gene>
    <name evidence="2" type="ORF">HOLleu_03394</name>
</gene>
<evidence type="ECO:0000313" key="3">
    <source>
        <dbReference type="Proteomes" id="UP001152320"/>
    </source>
</evidence>
<feature type="compositionally biased region" description="Pro residues" evidence="1">
    <location>
        <begin position="111"/>
        <end position="125"/>
    </location>
</feature>
<organism evidence="2 3">
    <name type="scientific">Holothuria leucospilota</name>
    <name type="common">Black long sea cucumber</name>
    <name type="synonym">Mertensiothuria leucospilota</name>
    <dbReference type="NCBI Taxonomy" id="206669"/>
    <lineage>
        <taxon>Eukaryota</taxon>
        <taxon>Metazoa</taxon>
        <taxon>Echinodermata</taxon>
        <taxon>Eleutherozoa</taxon>
        <taxon>Echinozoa</taxon>
        <taxon>Holothuroidea</taxon>
        <taxon>Aspidochirotacea</taxon>
        <taxon>Aspidochirotida</taxon>
        <taxon>Holothuriidae</taxon>
        <taxon>Holothuria</taxon>
    </lineage>
</organism>
<feature type="compositionally biased region" description="Low complexity" evidence="1">
    <location>
        <begin position="99"/>
        <end position="110"/>
    </location>
</feature>